<sequence length="61" mass="6547">MSNRAGFALPAGIDVDLGHTIIRDPHTDHEAMLTVASWLPTAEARDVLEVLGLVGPRAKED</sequence>
<gene>
    <name evidence="1" type="ORF">BC102111_01691</name>
</gene>
<accession>A0A2H1IXD6</accession>
<dbReference type="GeneID" id="99775322"/>
<reference evidence="1 2" key="1">
    <citation type="submission" date="2017-03" db="EMBL/GenBank/DDBJ databases">
        <authorList>
            <person name="Afonso C.L."/>
            <person name="Miller P.J."/>
            <person name="Scott M.A."/>
            <person name="Spackman E."/>
            <person name="Goraichik I."/>
            <person name="Dimitrov K.M."/>
            <person name="Suarez D.L."/>
            <person name="Swayne D.E."/>
        </authorList>
    </citation>
    <scope>NUCLEOTIDE SEQUENCE [LARGE SCALE GENOMIC DNA]</scope>
    <source>
        <strain evidence="1 2">CIP 102111</strain>
    </source>
</reference>
<organism evidence="1 2">
    <name type="scientific">Brevibacterium casei CIP 102111</name>
    <dbReference type="NCBI Taxonomy" id="1255625"/>
    <lineage>
        <taxon>Bacteria</taxon>
        <taxon>Bacillati</taxon>
        <taxon>Actinomycetota</taxon>
        <taxon>Actinomycetes</taxon>
        <taxon>Micrococcales</taxon>
        <taxon>Brevibacteriaceae</taxon>
        <taxon>Brevibacterium</taxon>
    </lineage>
</organism>
<evidence type="ECO:0000313" key="1">
    <source>
        <dbReference type="EMBL" id="SMX79875.1"/>
    </source>
</evidence>
<evidence type="ECO:0000313" key="2">
    <source>
        <dbReference type="Proteomes" id="UP000234333"/>
    </source>
</evidence>
<dbReference type="RefSeq" id="WP_101624069.1">
    <property type="nucleotide sequence ID" value="NZ_FXZC01000003.1"/>
</dbReference>
<dbReference type="AlphaFoldDB" id="A0A2H1IXD6"/>
<name>A0A2H1IXD6_9MICO</name>
<dbReference type="EMBL" id="FXZC01000003">
    <property type="protein sequence ID" value="SMX79875.1"/>
    <property type="molecule type" value="Genomic_DNA"/>
</dbReference>
<protein>
    <submittedName>
        <fullName evidence="1">Uncharacterized protein</fullName>
    </submittedName>
</protein>
<dbReference type="Proteomes" id="UP000234333">
    <property type="component" value="Unassembled WGS sequence"/>
</dbReference>
<proteinExistence type="predicted"/>